<evidence type="ECO:0000256" key="1">
    <source>
        <dbReference type="SAM" id="MobiDB-lite"/>
    </source>
</evidence>
<name>A0A0G4EVA9_VITBC</name>
<accession>A0A0G4EVA9</accession>
<evidence type="ECO:0000313" key="3">
    <source>
        <dbReference type="Proteomes" id="UP000041254"/>
    </source>
</evidence>
<feature type="compositionally biased region" description="Low complexity" evidence="1">
    <location>
        <begin position="1"/>
        <end position="14"/>
    </location>
</feature>
<dbReference type="Proteomes" id="UP000041254">
    <property type="component" value="Unassembled WGS sequence"/>
</dbReference>
<evidence type="ECO:0000313" key="2">
    <source>
        <dbReference type="EMBL" id="CEM02278.1"/>
    </source>
</evidence>
<dbReference type="VEuPathDB" id="CryptoDB:Vbra_20901"/>
<feature type="region of interest" description="Disordered" evidence="1">
    <location>
        <begin position="1"/>
        <end position="27"/>
    </location>
</feature>
<dbReference type="AlphaFoldDB" id="A0A0G4EVA9"/>
<proteinExistence type="predicted"/>
<dbReference type="EMBL" id="CDMY01000322">
    <property type="protein sequence ID" value="CEM02278.1"/>
    <property type="molecule type" value="Genomic_DNA"/>
</dbReference>
<reference evidence="2 3" key="1">
    <citation type="submission" date="2014-11" db="EMBL/GenBank/DDBJ databases">
        <authorList>
            <person name="Zhu J."/>
            <person name="Qi W."/>
            <person name="Song R."/>
        </authorList>
    </citation>
    <scope>NUCLEOTIDE SEQUENCE [LARGE SCALE GENOMIC DNA]</scope>
</reference>
<dbReference type="InParanoid" id="A0A0G4EVA9"/>
<protein>
    <recommendedName>
        <fullName evidence="4">F-box domain-containing protein</fullName>
    </recommendedName>
</protein>
<sequence>MAASSESSSAAAAALPHPQAGQQSSRLFDLPPEVDSQIFPFLGSDLAIGLARLRCTSKRGKQHVDAGLPRILIAYHLSMAGCSSFWQLRADGWMAG</sequence>
<keyword evidence="3" id="KW-1185">Reference proteome</keyword>
<organism evidence="2 3">
    <name type="scientific">Vitrella brassicaformis (strain CCMP3155)</name>
    <dbReference type="NCBI Taxonomy" id="1169540"/>
    <lineage>
        <taxon>Eukaryota</taxon>
        <taxon>Sar</taxon>
        <taxon>Alveolata</taxon>
        <taxon>Colpodellida</taxon>
        <taxon>Vitrellaceae</taxon>
        <taxon>Vitrella</taxon>
    </lineage>
</organism>
<gene>
    <name evidence="2" type="ORF">Vbra_20901</name>
</gene>
<evidence type="ECO:0008006" key="4">
    <source>
        <dbReference type="Google" id="ProtNLM"/>
    </source>
</evidence>